<keyword evidence="2" id="KW-1133">Transmembrane helix</keyword>
<gene>
    <name evidence="3" type="ORF">ACFO9K_02230</name>
</gene>
<evidence type="ECO:0000313" key="4">
    <source>
        <dbReference type="Proteomes" id="UP001595945"/>
    </source>
</evidence>
<dbReference type="Proteomes" id="UP001595945">
    <property type="component" value="Unassembled WGS sequence"/>
</dbReference>
<evidence type="ECO:0000256" key="1">
    <source>
        <dbReference type="SAM" id="MobiDB-lite"/>
    </source>
</evidence>
<feature type="compositionally biased region" description="Basic and acidic residues" evidence="1">
    <location>
        <begin position="199"/>
        <end position="208"/>
    </location>
</feature>
<evidence type="ECO:0000256" key="2">
    <source>
        <dbReference type="SAM" id="Phobius"/>
    </source>
</evidence>
<keyword evidence="2" id="KW-0812">Transmembrane</keyword>
<feature type="region of interest" description="Disordered" evidence="1">
    <location>
        <begin position="1"/>
        <end position="86"/>
    </location>
</feature>
<evidence type="ECO:0000313" key="3">
    <source>
        <dbReference type="EMBL" id="MFC4823072.1"/>
    </source>
</evidence>
<feature type="transmembrane region" description="Helical" evidence="2">
    <location>
        <begin position="89"/>
        <end position="108"/>
    </location>
</feature>
<dbReference type="AlphaFoldDB" id="A0ABD5PX23"/>
<dbReference type="EMBL" id="JBHSHT010000001">
    <property type="protein sequence ID" value="MFC4823072.1"/>
    <property type="molecule type" value="Genomic_DNA"/>
</dbReference>
<sequence>MSDRTERDARSDSAERGTTDERSRESETADATSDARTDAETARADPEEARTVRDDTRTDDARTAPEDPDRDPDGETEGHDGSGLTGGPAVAVAAGVAFGATAIAYLWADNWFGGQELVLEGLFRIAPTVSGGGVGTDWVVGNTVPVLDAAIAITHAADAIMGVFILVMVFIHWAAFRQLSERMRRPADRRTGDTVATDGGERNGGEER</sequence>
<evidence type="ECO:0008006" key="5">
    <source>
        <dbReference type="Google" id="ProtNLM"/>
    </source>
</evidence>
<feature type="compositionally biased region" description="Basic and acidic residues" evidence="1">
    <location>
        <begin position="1"/>
        <end position="80"/>
    </location>
</feature>
<keyword evidence="2" id="KW-0472">Membrane</keyword>
<reference evidence="3 4" key="1">
    <citation type="journal article" date="2019" name="Int. J. Syst. Evol. Microbiol.">
        <title>The Global Catalogue of Microorganisms (GCM) 10K type strain sequencing project: providing services to taxonomists for standard genome sequencing and annotation.</title>
        <authorList>
            <consortium name="The Broad Institute Genomics Platform"/>
            <consortium name="The Broad Institute Genome Sequencing Center for Infectious Disease"/>
            <person name="Wu L."/>
            <person name="Ma J."/>
        </authorList>
    </citation>
    <scope>NUCLEOTIDE SEQUENCE [LARGE SCALE GENOMIC DNA]</scope>
    <source>
        <strain evidence="3 4">XZYJ18</strain>
    </source>
</reference>
<organism evidence="3 4">
    <name type="scientific">Halorussus aquaticus</name>
    <dbReference type="NCBI Taxonomy" id="2953748"/>
    <lineage>
        <taxon>Archaea</taxon>
        <taxon>Methanobacteriati</taxon>
        <taxon>Methanobacteriota</taxon>
        <taxon>Stenosarchaea group</taxon>
        <taxon>Halobacteria</taxon>
        <taxon>Halobacteriales</taxon>
        <taxon>Haladaptataceae</taxon>
        <taxon>Halorussus</taxon>
    </lineage>
</organism>
<dbReference type="RefSeq" id="WP_254267430.1">
    <property type="nucleotide sequence ID" value="NZ_CP100400.1"/>
</dbReference>
<comment type="caution">
    <text evidence="3">The sequence shown here is derived from an EMBL/GenBank/DDBJ whole genome shotgun (WGS) entry which is preliminary data.</text>
</comment>
<name>A0ABD5PX23_9EURY</name>
<feature type="transmembrane region" description="Helical" evidence="2">
    <location>
        <begin position="149"/>
        <end position="176"/>
    </location>
</feature>
<dbReference type="GeneID" id="73045883"/>
<keyword evidence="4" id="KW-1185">Reference proteome</keyword>
<proteinExistence type="predicted"/>
<feature type="region of interest" description="Disordered" evidence="1">
    <location>
        <begin position="187"/>
        <end position="208"/>
    </location>
</feature>
<accession>A0ABD5PX23</accession>
<protein>
    <recommendedName>
        <fullName evidence="5">DUF4328 domain-containing protein</fullName>
    </recommendedName>
</protein>